<dbReference type="Proteomes" id="UP001281147">
    <property type="component" value="Unassembled WGS sequence"/>
</dbReference>
<dbReference type="EMBL" id="JAUTXU010000250">
    <property type="protein sequence ID" value="KAK3695958.1"/>
    <property type="molecule type" value="Genomic_DNA"/>
</dbReference>
<keyword evidence="2" id="KW-1185">Reference proteome</keyword>
<protein>
    <submittedName>
        <fullName evidence="1">Uncharacterized protein</fullName>
    </submittedName>
</protein>
<evidence type="ECO:0000313" key="1">
    <source>
        <dbReference type="EMBL" id="KAK3695958.1"/>
    </source>
</evidence>
<organism evidence="1 2">
    <name type="scientific">Vermiconidia calcicola</name>
    <dbReference type="NCBI Taxonomy" id="1690605"/>
    <lineage>
        <taxon>Eukaryota</taxon>
        <taxon>Fungi</taxon>
        <taxon>Dikarya</taxon>
        <taxon>Ascomycota</taxon>
        <taxon>Pezizomycotina</taxon>
        <taxon>Dothideomycetes</taxon>
        <taxon>Dothideomycetidae</taxon>
        <taxon>Mycosphaerellales</taxon>
        <taxon>Extremaceae</taxon>
        <taxon>Vermiconidia</taxon>
    </lineage>
</organism>
<proteinExistence type="predicted"/>
<comment type="caution">
    <text evidence="1">The sequence shown here is derived from an EMBL/GenBank/DDBJ whole genome shotgun (WGS) entry which is preliminary data.</text>
</comment>
<accession>A0ACC3MHW7</accession>
<reference evidence="1" key="1">
    <citation type="submission" date="2023-07" db="EMBL/GenBank/DDBJ databases">
        <title>Black Yeasts Isolated from many extreme environments.</title>
        <authorList>
            <person name="Coleine C."/>
            <person name="Stajich J.E."/>
            <person name="Selbmann L."/>
        </authorList>
    </citation>
    <scope>NUCLEOTIDE SEQUENCE</scope>
    <source>
        <strain evidence="1">CCFEE 5714</strain>
    </source>
</reference>
<sequence length="191" mass="21362">MLSVTAQQSRFHNEAIEGSALKEIVVKDLSISVGDREILSHADFQLQVGKHYVLVGRNGLGKSTLLQAIATGQISSIPQNLRVLLLGQNQSNLDKDLGSLTLSETTVLEHVVKSNQKRERLLHEEQVLSSAIEHKEPTEAVRAYRTVCHGRLERKLHEAKQIALRRSGARGIKSRQVLNHLEEELKQSEQK</sequence>
<evidence type="ECO:0000313" key="2">
    <source>
        <dbReference type="Proteomes" id="UP001281147"/>
    </source>
</evidence>
<gene>
    <name evidence="1" type="ORF">LTR37_018253</name>
</gene>
<name>A0ACC3MHW7_9PEZI</name>